<keyword evidence="10" id="KW-0282">Flagellum</keyword>
<dbReference type="GO" id="GO:0009424">
    <property type="term" value="C:bacterial-type flagellum hook"/>
    <property type="evidence" value="ECO:0007669"/>
    <property type="project" value="InterPro"/>
</dbReference>
<evidence type="ECO:0000256" key="5">
    <source>
        <dbReference type="ARBA" id="ARBA00023143"/>
    </source>
</evidence>
<dbReference type="InterPro" id="IPR010809">
    <property type="entry name" value="FliD_C"/>
</dbReference>
<evidence type="ECO:0000256" key="6">
    <source>
        <dbReference type="ARBA" id="ARBA00033074"/>
    </source>
</evidence>
<dbReference type="GO" id="GO:0009421">
    <property type="term" value="C:bacterial-type flagellum filament cap"/>
    <property type="evidence" value="ECO:0007669"/>
    <property type="project" value="InterPro"/>
</dbReference>
<reference evidence="10" key="1">
    <citation type="journal article" date="2021" name="PeerJ">
        <title>Extensive microbial diversity within the chicken gut microbiome revealed by metagenomics and culture.</title>
        <authorList>
            <person name="Gilroy R."/>
            <person name="Ravi A."/>
            <person name="Getino M."/>
            <person name="Pursley I."/>
            <person name="Horton D.L."/>
            <person name="Alikhan N.F."/>
            <person name="Baker D."/>
            <person name="Gharbi K."/>
            <person name="Hall N."/>
            <person name="Watson M."/>
            <person name="Adriaenssens E.M."/>
            <person name="Foster-Nyarko E."/>
            <person name="Jarju S."/>
            <person name="Secka A."/>
            <person name="Antonio M."/>
            <person name="Oren A."/>
            <person name="Chaudhuri R.R."/>
            <person name="La Ragione R."/>
            <person name="Hildebrand F."/>
            <person name="Pallen M.J."/>
        </authorList>
    </citation>
    <scope>NUCLEOTIDE SEQUENCE</scope>
    <source>
        <strain evidence="10">CHK186-16707</strain>
    </source>
</reference>
<feature type="domain" description="Flagellar hook-associated protein 2 N-terminal" evidence="8">
    <location>
        <begin position="16"/>
        <end position="111"/>
    </location>
</feature>
<organism evidence="10 11">
    <name type="scientific">Candidatus Mailhella merdigallinarum</name>
    <dbReference type="NCBI Taxonomy" id="2838658"/>
    <lineage>
        <taxon>Bacteria</taxon>
        <taxon>Pseudomonadati</taxon>
        <taxon>Thermodesulfobacteriota</taxon>
        <taxon>Desulfovibrionia</taxon>
        <taxon>Desulfovibrionales</taxon>
        <taxon>Desulfovibrionaceae</taxon>
        <taxon>Mailhella</taxon>
    </lineage>
</organism>
<dbReference type="Pfam" id="PF07195">
    <property type="entry name" value="FliD_C"/>
    <property type="match status" value="1"/>
</dbReference>
<gene>
    <name evidence="10" type="primary">fliD</name>
    <name evidence="10" type="ORF">H9962_04285</name>
</gene>
<proteinExistence type="inferred from homology"/>
<evidence type="ECO:0000256" key="7">
    <source>
        <dbReference type="ARBA" id="ARBA00033192"/>
    </source>
</evidence>
<comment type="subunit">
    <text evidence="3">Homopentamer.</text>
</comment>
<dbReference type="GO" id="GO:0007155">
    <property type="term" value="P:cell adhesion"/>
    <property type="evidence" value="ECO:0007669"/>
    <property type="project" value="InterPro"/>
</dbReference>
<reference evidence="10" key="2">
    <citation type="submission" date="2021-04" db="EMBL/GenBank/DDBJ databases">
        <authorList>
            <person name="Gilroy R."/>
        </authorList>
    </citation>
    <scope>NUCLEOTIDE SEQUENCE</scope>
    <source>
        <strain evidence="10">CHK186-16707</strain>
    </source>
</reference>
<evidence type="ECO:0000313" key="11">
    <source>
        <dbReference type="Proteomes" id="UP000824225"/>
    </source>
</evidence>
<keyword evidence="5" id="KW-0975">Bacterial flagellum</keyword>
<keyword evidence="4" id="KW-0175">Coiled coil</keyword>
<keyword evidence="10" id="KW-0966">Cell projection</keyword>
<evidence type="ECO:0000256" key="1">
    <source>
        <dbReference type="ARBA" id="ARBA00004365"/>
    </source>
</evidence>
<dbReference type="InterPro" id="IPR010810">
    <property type="entry name" value="Flagellin_hook_IN_motif"/>
</dbReference>
<comment type="similarity">
    <text evidence="2">Belongs to the FliD family.</text>
</comment>
<dbReference type="InterPro" id="IPR040026">
    <property type="entry name" value="FliD"/>
</dbReference>
<evidence type="ECO:0000256" key="2">
    <source>
        <dbReference type="ARBA" id="ARBA00009764"/>
    </source>
</evidence>
<dbReference type="EMBL" id="DXAN01000012">
    <property type="protein sequence ID" value="HJA08394.1"/>
    <property type="molecule type" value="Genomic_DNA"/>
</dbReference>
<keyword evidence="10" id="KW-0969">Cilium</keyword>
<dbReference type="InterPro" id="IPR003481">
    <property type="entry name" value="FliD_N"/>
</dbReference>
<dbReference type="PANTHER" id="PTHR30288:SF0">
    <property type="entry name" value="FLAGELLAR HOOK-ASSOCIATED PROTEIN 2"/>
    <property type="match status" value="1"/>
</dbReference>
<evidence type="ECO:0000259" key="9">
    <source>
        <dbReference type="Pfam" id="PF07195"/>
    </source>
</evidence>
<evidence type="ECO:0000256" key="3">
    <source>
        <dbReference type="ARBA" id="ARBA00011255"/>
    </source>
</evidence>
<accession>A0A9D2HD97</accession>
<dbReference type="Pfam" id="PF02465">
    <property type="entry name" value="FliD_N"/>
    <property type="match status" value="1"/>
</dbReference>
<comment type="caution">
    <text evidence="10">The sequence shown here is derived from an EMBL/GenBank/DDBJ whole genome shotgun (WGS) entry which is preliminary data.</text>
</comment>
<protein>
    <recommendedName>
        <fullName evidence="7">Filament cap protein</fullName>
    </recommendedName>
    <alternativeName>
        <fullName evidence="6">Flagellar cap protein</fullName>
    </alternativeName>
</protein>
<dbReference type="PANTHER" id="PTHR30288">
    <property type="entry name" value="FLAGELLAR CAP/ASSEMBLY PROTEIN FLID"/>
    <property type="match status" value="1"/>
</dbReference>
<name>A0A9D2HD97_9BACT</name>
<feature type="domain" description="Flagellar hook-associated protein 2 C-terminal" evidence="9">
    <location>
        <begin position="610"/>
        <end position="979"/>
    </location>
</feature>
<dbReference type="Pfam" id="PF07196">
    <property type="entry name" value="Flagellin_IN"/>
    <property type="match status" value="1"/>
</dbReference>
<evidence type="ECO:0000259" key="8">
    <source>
        <dbReference type="Pfam" id="PF02465"/>
    </source>
</evidence>
<sequence>MAGTLSGGISIQGLGSGIDFASMIDKLKEIESIPKARMEVWRAEWMTRVDAFKEIQTCMTEAKAALQGFSSMDKMLTRTVNSSKDTVATAKADSNIDEGVYTIDVQQLATASVFSNKKTFDSKQAKLTTDGEKTFAYTYKGVRRELTIANNTTLENFVNQINKDANNPGVRASLIKSGSGYVFQLQGKDTGSSATLNIESDLDGFDSTPLFSGRDVVINNSGGDQNYTYEYGGKKHSLTITDGMTAAEFIDAFNEQNSGVTAGLELKGSNYVIQMRDSKSKSVVNLPASTDCEALGGGKFTGDLSRINTTGDPQTFSYNYQGKTYTVNVGADFTMDQLVDKINAEAPAGLKAAFDPTTGKIAFTATDVLTTTDATFKFRGLDTTGGGEFEVPAGTTLKEFVQLFNKNEYSVEQGYTAALEYDANNAASLVIKDKDGNKLNLYNPADVPGSGDPQGLMFEGVDALTPSDADRTQSAPIALQSMSVDLCTASTLSGLGGRTELDGRDVVINDTGAEATFSFTDDSGNARTLAVAAGTSMQDFIDAFNAKFNDSASPDNLGIEARAVAMGSGYEIHYFKQGANGEEEVTLTDVDTDGMDKLSDNGDNWYSKQATDAKFTMNGWPQVLTSETNNLTEVVEGLDITLKSTGETSLTVTNDKEALKENIQAVVDAINTLRGKIKELTKVDSDKEVSSPEVNDSTGLLKLQSQFTWQMGSALTGNYGVQLMTTRLKNLTAESADGFVGRANKDDVINDLFTNWAQIGIGTVADESDPEAGLLRIDEEALDKAIEEDIRNVAELFSADLEGTTNSSDFNVASVGTRAKAGVYDVKYDVVEYTDPDTGEIKTKLGDVYINGVKASTDSAFPGRYTVGDLDNDAAGLAIQFTEADLKAGSHSGQVRVKQGKVGEMIDFLTAELQPVVDQHTENAGTIPRLIYEYSDPKYGIIAGIDKKIERETTRLALWEQRQRAQFNRLDTLLTKMNQTMESNAAALGQLSSSSSSS</sequence>
<dbReference type="Proteomes" id="UP000824225">
    <property type="component" value="Unassembled WGS sequence"/>
</dbReference>
<comment type="subcellular location">
    <subcellularLocation>
        <location evidence="1">Bacterial flagellum</location>
    </subcellularLocation>
</comment>
<dbReference type="GO" id="GO:0071973">
    <property type="term" value="P:bacterial-type flagellum-dependent cell motility"/>
    <property type="evidence" value="ECO:0007669"/>
    <property type="project" value="TreeGrafter"/>
</dbReference>
<dbReference type="AlphaFoldDB" id="A0A9D2HD97"/>
<evidence type="ECO:0000256" key="4">
    <source>
        <dbReference type="ARBA" id="ARBA00023054"/>
    </source>
</evidence>
<evidence type="ECO:0000313" key="10">
    <source>
        <dbReference type="EMBL" id="HJA08394.1"/>
    </source>
</evidence>